<protein>
    <recommendedName>
        <fullName evidence="7">PPE family protein</fullName>
    </recommendedName>
</protein>
<dbReference type="SUPFAM" id="SSF140459">
    <property type="entry name" value="PE/PPE dimer-like"/>
    <property type="match status" value="1"/>
</dbReference>
<comment type="caution">
    <text evidence="5">The sequence shown here is derived from an EMBL/GenBank/DDBJ whole genome shotgun (WGS) entry which is preliminary data.</text>
</comment>
<dbReference type="AlphaFoldDB" id="A0A1X1TKM7"/>
<dbReference type="Gene3D" id="1.20.1260.20">
    <property type="entry name" value="PPE superfamily"/>
    <property type="match status" value="1"/>
</dbReference>
<feature type="domain" description="PPE family C-terminal" evidence="4">
    <location>
        <begin position="296"/>
        <end position="378"/>
    </location>
</feature>
<dbReference type="PANTHER" id="PTHR46766:SF1">
    <property type="entry name" value="GLUTAMINE-RICH PROTEIN 2"/>
    <property type="match status" value="1"/>
</dbReference>
<reference evidence="5 6" key="1">
    <citation type="submission" date="2016-01" db="EMBL/GenBank/DDBJ databases">
        <title>The new phylogeny of the genus Mycobacterium.</title>
        <authorList>
            <person name="Tarcisio F."/>
            <person name="Conor M."/>
            <person name="Antonella G."/>
            <person name="Elisabetta G."/>
            <person name="Giulia F.S."/>
            <person name="Sara T."/>
            <person name="Anna F."/>
            <person name="Clotilde B."/>
            <person name="Roberto B."/>
            <person name="Veronica D.S."/>
            <person name="Fabio R."/>
            <person name="Monica P."/>
            <person name="Olivier J."/>
            <person name="Enrico T."/>
            <person name="Nicola S."/>
        </authorList>
    </citation>
    <scope>NUCLEOTIDE SEQUENCE [LARGE SCALE GENOMIC DNA]</scope>
    <source>
        <strain evidence="5 6">ATCC 27353</strain>
    </source>
</reference>
<name>A0A1X1TKM7_9MYCO</name>
<evidence type="ECO:0000256" key="1">
    <source>
        <dbReference type="ARBA" id="ARBA00010652"/>
    </source>
</evidence>
<evidence type="ECO:0000313" key="6">
    <source>
        <dbReference type="Proteomes" id="UP000193465"/>
    </source>
</evidence>
<dbReference type="InterPro" id="IPR022171">
    <property type="entry name" value="PPE_C"/>
</dbReference>
<accession>A0A1X1TKM7</accession>
<evidence type="ECO:0000259" key="4">
    <source>
        <dbReference type="Pfam" id="PF12484"/>
    </source>
</evidence>
<feature type="domain" description="PPE" evidence="3">
    <location>
        <begin position="4"/>
        <end position="166"/>
    </location>
</feature>
<feature type="compositionally biased region" description="Low complexity" evidence="2">
    <location>
        <begin position="363"/>
        <end position="375"/>
    </location>
</feature>
<sequence length="382" mass="37086">MFGDYGVLPPEINSGRMYSGPGSGSLLTAASAWETLAAELQTAASSYDSVTSGLVAGGWTGPSAAAMAASAAPYVTWLRSTGAQAEQSARQAAAAAEAHSTAVAAVVPPPVIAANRTLLTQLVATNFFGQNSPAIGEAELQYAQMWAQDAAAMYRYAGSSAAAANLAAFDTPPQTTNAAGPAAQSAAVTQAASDAAAAGPTDFMSWLTSLIGQVSPFTGLTTQGLSATMTSWSGTANMLSNVNNGIGLAAFQAENPGGLDEILHPPKIGPAGLGLGGLGLGKSGLGSAGLGGAATSAGSGTALKIGALSVPHAWAMPVTLTAGGTPLPPSVAPPAAAVAGGVPGAAFGETMLGTLAGRGLGAATSRAAASRRTVVPRPPAAG</sequence>
<gene>
    <name evidence="5" type="ORF">AWC02_14555</name>
</gene>
<dbReference type="Pfam" id="PF00823">
    <property type="entry name" value="PPE"/>
    <property type="match status" value="1"/>
</dbReference>
<dbReference type="Proteomes" id="UP000193465">
    <property type="component" value="Unassembled WGS sequence"/>
</dbReference>
<dbReference type="EMBL" id="LQOT01000044">
    <property type="protein sequence ID" value="ORV45127.1"/>
    <property type="molecule type" value="Genomic_DNA"/>
</dbReference>
<evidence type="ECO:0008006" key="7">
    <source>
        <dbReference type="Google" id="ProtNLM"/>
    </source>
</evidence>
<evidence type="ECO:0000259" key="3">
    <source>
        <dbReference type="Pfam" id="PF00823"/>
    </source>
</evidence>
<keyword evidence="6" id="KW-1185">Reference proteome</keyword>
<dbReference type="GO" id="GO:0052572">
    <property type="term" value="P:response to host immune response"/>
    <property type="evidence" value="ECO:0007669"/>
    <property type="project" value="TreeGrafter"/>
</dbReference>
<dbReference type="InterPro" id="IPR000030">
    <property type="entry name" value="PPE_dom"/>
</dbReference>
<dbReference type="FunFam" id="1.20.1260.20:FF:000001">
    <property type="entry name" value="PPE family protein PPE41"/>
    <property type="match status" value="1"/>
</dbReference>
<evidence type="ECO:0000256" key="2">
    <source>
        <dbReference type="SAM" id="MobiDB-lite"/>
    </source>
</evidence>
<proteinExistence type="inferred from homology"/>
<evidence type="ECO:0000313" key="5">
    <source>
        <dbReference type="EMBL" id="ORV45127.1"/>
    </source>
</evidence>
<feature type="region of interest" description="Disordered" evidence="2">
    <location>
        <begin position="363"/>
        <end position="382"/>
    </location>
</feature>
<dbReference type="RefSeq" id="WP_085129444.1">
    <property type="nucleotide sequence ID" value="NZ_LQOT01000044.1"/>
</dbReference>
<dbReference type="STRING" id="188915.AWC02_14555"/>
<dbReference type="Pfam" id="PF12484">
    <property type="entry name" value="PPE-SVP"/>
    <property type="match status" value="1"/>
</dbReference>
<dbReference type="InterPro" id="IPR038332">
    <property type="entry name" value="PPE_sf"/>
</dbReference>
<comment type="similarity">
    <text evidence="1">Belongs to the mycobacterial PPE family.</text>
</comment>
<organism evidence="5 6">
    <name type="scientific">Mycolicibacter engbaekii</name>
    <dbReference type="NCBI Taxonomy" id="188915"/>
    <lineage>
        <taxon>Bacteria</taxon>
        <taxon>Bacillati</taxon>
        <taxon>Actinomycetota</taxon>
        <taxon>Actinomycetes</taxon>
        <taxon>Mycobacteriales</taxon>
        <taxon>Mycobacteriaceae</taxon>
        <taxon>Mycolicibacter</taxon>
    </lineage>
</organism>
<dbReference type="PANTHER" id="PTHR46766">
    <property type="entry name" value="GLUTAMINE-RICH PROTEIN 2"/>
    <property type="match status" value="1"/>
</dbReference>